<dbReference type="Pfam" id="PF01958">
    <property type="entry name" value="Asp_DH_C"/>
    <property type="match status" value="1"/>
</dbReference>
<dbReference type="GO" id="GO:0050661">
    <property type="term" value="F:NADP binding"/>
    <property type="evidence" value="ECO:0007669"/>
    <property type="project" value="UniProtKB-UniRule"/>
</dbReference>
<comment type="function">
    <text evidence="6">Specifically catalyzes the NAD or NADP-dependent dehydrogenation of L-aspartate to iminoaspartate.</text>
</comment>
<dbReference type="InterPro" id="IPR036291">
    <property type="entry name" value="NAD(P)-bd_dom_sf"/>
</dbReference>
<dbReference type="AlphaFoldDB" id="A0A1H2S469"/>
<evidence type="ECO:0000256" key="6">
    <source>
        <dbReference type="HAMAP-Rule" id="MF_01265"/>
    </source>
</evidence>
<protein>
    <recommendedName>
        <fullName evidence="6">L-aspartate dehydrogenase</fullName>
        <ecNumber evidence="6">1.4.1.21</ecNumber>
    </recommendedName>
</protein>
<feature type="domain" description="Aspartate dehydrogenase" evidence="7">
    <location>
        <begin position="181"/>
        <end position="268"/>
    </location>
</feature>
<dbReference type="EMBL" id="FNMZ01000001">
    <property type="protein sequence ID" value="SDW26336.1"/>
    <property type="molecule type" value="Genomic_DNA"/>
</dbReference>
<evidence type="ECO:0000259" key="8">
    <source>
        <dbReference type="Pfam" id="PF03447"/>
    </source>
</evidence>
<dbReference type="InterPro" id="IPR020626">
    <property type="entry name" value="Asp_DH_prok"/>
</dbReference>
<sequence>MTRTDPVSAPAASPRIAVIGLGAMSRSLARALPRGAEGLRIGAALVRPGSGAEVEAAAAAAGLELFRDLADLLAWAPDLVVECAGHGAVRDLAPGLLEAGVPVVVVSIGALGDADLRGRLEAAAAGPGGGRLTVASGAIGGLDILRTGGRAGLSRVVYRGVKPPAAWKGTPAEDAVDLDALTEPTVFFEGDAAEASARFPKNANVTAAVALAGIGFTGTRVSLIADPTAAGNRHEVEGEGAFGTFRVALSNVPLPDNPKTSWLAALSVEEAVVRHFQSVSY</sequence>
<keyword evidence="10" id="KW-1185">Reference proteome</keyword>
<keyword evidence="5 6" id="KW-0520">NAD</keyword>
<dbReference type="GO" id="GO:0051287">
    <property type="term" value="F:NAD binding"/>
    <property type="evidence" value="ECO:0007669"/>
    <property type="project" value="UniProtKB-UniRule"/>
</dbReference>
<dbReference type="PANTHER" id="PTHR31873">
    <property type="entry name" value="L-ASPARTATE DEHYDROGENASE-RELATED"/>
    <property type="match status" value="1"/>
</dbReference>
<dbReference type="GO" id="GO:0009435">
    <property type="term" value="P:NAD+ biosynthetic process"/>
    <property type="evidence" value="ECO:0007669"/>
    <property type="project" value="UniProtKB-UniRule"/>
</dbReference>
<dbReference type="OrthoDB" id="8456681at2"/>
<evidence type="ECO:0000256" key="3">
    <source>
        <dbReference type="ARBA" id="ARBA00022857"/>
    </source>
</evidence>
<dbReference type="HAMAP" id="MF_01265">
    <property type="entry name" value="NadX"/>
    <property type="match status" value="1"/>
</dbReference>
<evidence type="ECO:0000313" key="9">
    <source>
        <dbReference type="EMBL" id="SDW26336.1"/>
    </source>
</evidence>
<name>A0A1H2S469_9RHOB</name>
<keyword evidence="4 6" id="KW-0560">Oxidoreductase</keyword>
<comment type="miscellaneous">
    <text evidence="6">The iminoaspartate product is unstable in aqueous solution and can decompose to oxaloacetate and ammonia.</text>
</comment>
<dbReference type="SUPFAM" id="SSF55347">
    <property type="entry name" value="Glyceraldehyde-3-phosphate dehydrogenase-like, C-terminal domain"/>
    <property type="match status" value="1"/>
</dbReference>
<evidence type="ECO:0000256" key="1">
    <source>
        <dbReference type="ARBA" id="ARBA00008331"/>
    </source>
</evidence>
<reference evidence="9 10" key="1">
    <citation type="submission" date="2016-10" db="EMBL/GenBank/DDBJ databases">
        <authorList>
            <person name="de Groot N.N."/>
        </authorList>
    </citation>
    <scope>NUCLEOTIDE SEQUENCE [LARGE SCALE GENOMIC DNA]</scope>
    <source>
        <strain evidence="9 10">DSM 17890</strain>
    </source>
</reference>
<dbReference type="GO" id="GO:0016639">
    <property type="term" value="F:oxidoreductase activity, acting on the CH-NH2 group of donors, NAD or NADP as acceptor"/>
    <property type="evidence" value="ECO:0007669"/>
    <property type="project" value="UniProtKB-UniRule"/>
</dbReference>
<dbReference type="Proteomes" id="UP000199118">
    <property type="component" value="Unassembled WGS sequence"/>
</dbReference>
<organism evidence="9 10">
    <name type="scientific">Albimonas donghaensis</name>
    <dbReference type="NCBI Taxonomy" id="356660"/>
    <lineage>
        <taxon>Bacteria</taxon>
        <taxon>Pseudomonadati</taxon>
        <taxon>Pseudomonadota</taxon>
        <taxon>Alphaproteobacteria</taxon>
        <taxon>Rhodobacterales</taxon>
        <taxon>Paracoccaceae</taxon>
        <taxon>Albimonas</taxon>
    </lineage>
</organism>
<evidence type="ECO:0000259" key="7">
    <source>
        <dbReference type="Pfam" id="PF01958"/>
    </source>
</evidence>
<gene>
    <name evidence="6" type="primary">nadX</name>
    <name evidence="9" type="ORF">SAMN05444336_101540</name>
</gene>
<dbReference type="Gene3D" id="3.40.50.720">
    <property type="entry name" value="NAD(P)-binding Rossmann-like Domain"/>
    <property type="match status" value="1"/>
</dbReference>
<dbReference type="PIRSF" id="PIRSF005227">
    <property type="entry name" value="Asp_dh_NAD_syn"/>
    <property type="match status" value="1"/>
</dbReference>
<evidence type="ECO:0000256" key="2">
    <source>
        <dbReference type="ARBA" id="ARBA00022642"/>
    </source>
</evidence>
<proteinExistence type="inferred from homology"/>
<keyword evidence="2 6" id="KW-0662">Pyridine nucleotide biosynthesis</keyword>
<dbReference type="EC" id="1.4.1.21" evidence="6"/>
<comment type="catalytic activity">
    <reaction evidence="6">
        <text>L-aspartate + NADP(+) + H2O = oxaloacetate + NH4(+) + NADPH + H(+)</text>
        <dbReference type="Rhea" id="RHEA:11784"/>
        <dbReference type="ChEBI" id="CHEBI:15377"/>
        <dbReference type="ChEBI" id="CHEBI:15378"/>
        <dbReference type="ChEBI" id="CHEBI:16452"/>
        <dbReference type="ChEBI" id="CHEBI:28938"/>
        <dbReference type="ChEBI" id="CHEBI:29991"/>
        <dbReference type="ChEBI" id="CHEBI:57783"/>
        <dbReference type="ChEBI" id="CHEBI:58349"/>
        <dbReference type="EC" id="1.4.1.21"/>
    </reaction>
</comment>
<dbReference type="PANTHER" id="PTHR31873:SF6">
    <property type="entry name" value="ASPARTATE DEHYDROGENASE DOMAIN-CONTAINING PROTEIN"/>
    <property type="match status" value="1"/>
</dbReference>
<feature type="binding site" evidence="6">
    <location>
        <position position="204"/>
    </location>
    <ligand>
        <name>NAD(+)</name>
        <dbReference type="ChEBI" id="CHEBI:57540"/>
    </ligand>
</feature>
<dbReference type="RefSeq" id="WP_092679577.1">
    <property type="nucleotide sequence ID" value="NZ_FNMZ01000001.1"/>
</dbReference>
<comment type="catalytic activity">
    <reaction evidence="6">
        <text>L-aspartate + NAD(+) + H2O = oxaloacetate + NH4(+) + NADH + H(+)</text>
        <dbReference type="Rhea" id="RHEA:11788"/>
        <dbReference type="ChEBI" id="CHEBI:15377"/>
        <dbReference type="ChEBI" id="CHEBI:15378"/>
        <dbReference type="ChEBI" id="CHEBI:16452"/>
        <dbReference type="ChEBI" id="CHEBI:28938"/>
        <dbReference type="ChEBI" id="CHEBI:29991"/>
        <dbReference type="ChEBI" id="CHEBI:57540"/>
        <dbReference type="ChEBI" id="CHEBI:57945"/>
        <dbReference type="EC" id="1.4.1.21"/>
    </reaction>
</comment>
<dbReference type="STRING" id="356660.SAMN05444336_101540"/>
<comment type="pathway">
    <text evidence="6">Cofactor biosynthesis; NAD(+) biosynthesis; iminoaspartate from L-aspartate (dehydrogenase route): step 1/1.</text>
</comment>
<dbReference type="SUPFAM" id="SSF51735">
    <property type="entry name" value="NAD(P)-binding Rossmann-fold domains"/>
    <property type="match status" value="1"/>
</dbReference>
<feature type="active site" evidence="6">
    <location>
        <position position="234"/>
    </location>
</feature>
<comment type="similarity">
    <text evidence="1 6">Belongs to the L-aspartate dehydrogenase family.</text>
</comment>
<dbReference type="InterPro" id="IPR005106">
    <property type="entry name" value="Asp/hSer_DH_NAD-bd"/>
</dbReference>
<evidence type="ECO:0000256" key="4">
    <source>
        <dbReference type="ARBA" id="ARBA00023002"/>
    </source>
</evidence>
<dbReference type="InterPro" id="IPR011182">
    <property type="entry name" value="L-Asp_DH"/>
</dbReference>
<dbReference type="NCBIfam" id="NF009828">
    <property type="entry name" value="PRK13303.1-3"/>
    <property type="match status" value="1"/>
</dbReference>
<evidence type="ECO:0000256" key="5">
    <source>
        <dbReference type="ARBA" id="ARBA00023027"/>
    </source>
</evidence>
<feature type="binding site" evidence="6">
    <location>
        <position position="138"/>
    </location>
    <ligand>
        <name>NAD(+)</name>
        <dbReference type="ChEBI" id="CHEBI:57540"/>
    </ligand>
</feature>
<evidence type="ECO:0000313" key="10">
    <source>
        <dbReference type="Proteomes" id="UP000199118"/>
    </source>
</evidence>
<dbReference type="UniPathway" id="UPA00253">
    <property type="reaction ID" value="UER00456"/>
</dbReference>
<dbReference type="Gene3D" id="3.30.360.10">
    <property type="entry name" value="Dihydrodipicolinate Reductase, domain 2"/>
    <property type="match status" value="1"/>
</dbReference>
<dbReference type="Pfam" id="PF03447">
    <property type="entry name" value="NAD_binding_3"/>
    <property type="match status" value="1"/>
</dbReference>
<dbReference type="InterPro" id="IPR002811">
    <property type="entry name" value="Asp_DH"/>
</dbReference>
<keyword evidence="3 6" id="KW-0521">NADP</keyword>
<accession>A0A1H2S469</accession>
<feature type="domain" description="Aspartate/homoserine dehydrogenase NAD-binding" evidence="8">
    <location>
        <begin position="20"/>
        <end position="125"/>
    </location>
</feature>
<dbReference type="GO" id="GO:0033735">
    <property type="term" value="F:aspartate dehydrogenase [NAD(P)+] activity"/>
    <property type="evidence" value="ECO:0007669"/>
    <property type="project" value="UniProtKB-EC"/>
</dbReference>